<dbReference type="PIRSF" id="PIRSF029720">
    <property type="entry name" value="UCP029720"/>
    <property type="match status" value="1"/>
</dbReference>
<evidence type="ECO:0000313" key="2">
    <source>
        <dbReference type="EMBL" id="MBE7941677.1"/>
    </source>
</evidence>
<reference evidence="2 3" key="1">
    <citation type="submission" date="2020-10" db="EMBL/GenBank/DDBJ databases">
        <title>Draft genome of Ramlibacter aquaticus LMG 30558.</title>
        <authorList>
            <person name="Props R."/>
        </authorList>
    </citation>
    <scope>NUCLEOTIDE SEQUENCE [LARGE SCALE GENOMIC DNA]</scope>
    <source>
        <strain evidence="2 3">LMG 30558</strain>
    </source>
</reference>
<protein>
    <recommendedName>
        <fullName evidence="4">Lipoprotein with Yx(FWY)xxD motif</fullName>
    </recommendedName>
</protein>
<proteinExistence type="predicted"/>
<dbReference type="Pfam" id="PF03640">
    <property type="entry name" value="Lipoprotein_15"/>
    <property type="match status" value="2"/>
</dbReference>
<dbReference type="InterPro" id="IPR014558">
    <property type="entry name" value="UCP029720"/>
</dbReference>
<evidence type="ECO:0008006" key="4">
    <source>
        <dbReference type="Google" id="ProtNLM"/>
    </source>
</evidence>
<keyword evidence="1" id="KW-0732">Signal</keyword>
<evidence type="ECO:0000256" key="1">
    <source>
        <dbReference type="SAM" id="SignalP"/>
    </source>
</evidence>
<dbReference type="Proteomes" id="UP000715965">
    <property type="component" value="Unassembled WGS sequence"/>
</dbReference>
<evidence type="ECO:0000313" key="3">
    <source>
        <dbReference type="Proteomes" id="UP000715965"/>
    </source>
</evidence>
<name>A0ABR9SI21_9BURK</name>
<sequence length="124" mass="13020">MMNLRALAVAALSLASLAASAADAPARVADGILVAANGKTLYTFDNDPAGSGKSVCNGGCAALWPPLMASATDQATAPWGVVTRDDGSKQWSYKGKPLYFYQADQKPGDRTGDNFKSVWHVIKE</sequence>
<dbReference type="InterPro" id="IPR005297">
    <property type="entry name" value="Lipoprotein_repeat"/>
</dbReference>
<feature type="signal peptide" evidence="1">
    <location>
        <begin position="1"/>
        <end position="21"/>
    </location>
</feature>
<feature type="chain" id="PRO_5045793745" description="Lipoprotein with Yx(FWY)xxD motif" evidence="1">
    <location>
        <begin position="22"/>
        <end position="124"/>
    </location>
</feature>
<comment type="caution">
    <text evidence="2">The sequence shown here is derived from an EMBL/GenBank/DDBJ whole genome shotgun (WGS) entry which is preliminary data.</text>
</comment>
<dbReference type="PANTHER" id="PTHR39335:SF1">
    <property type="entry name" value="BLL4220 PROTEIN"/>
    <property type="match status" value="1"/>
</dbReference>
<gene>
    <name evidence="2" type="ORF">IM725_13940</name>
</gene>
<dbReference type="PANTHER" id="PTHR39335">
    <property type="entry name" value="BLL4220 PROTEIN"/>
    <property type="match status" value="1"/>
</dbReference>
<dbReference type="EMBL" id="JADDOJ010000059">
    <property type="protein sequence ID" value="MBE7941677.1"/>
    <property type="molecule type" value="Genomic_DNA"/>
</dbReference>
<keyword evidence="3" id="KW-1185">Reference proteome</keyword>
<accession>A0ABR9SI21</accession>
<organism evidence="2 3">
    <name type="scientific">Ramlibacter aquaticus</name>
    <dbReference type="NCBI Taxonomy" id="2780094"/>
    <lineage>
        <taxon>Bacteria</taxon>
        <taxon>Pseudomonadati</taxon>
        <taxon>Pseudomonadota</taxon>
        <taxon>Betaproteobacteria</taxon>
        <taxon>Burkholderiales</taxon>
        <taxon>Comamonadaceae</taxon>
        <taxon>Ramlibacter</taxon>
    </lineage>
</organism>